<dbReference type="InterPro" id="IPR036465">
    <property type="entry name" value="vWFA_dom_sf"/>
</dbReference>
<dbReference type="SUPFAM" id="SSF53300">
    <property type="entry name" value="vWA-like"/>
    <property type="match status" value="1"/>
</dbReference>
<sequence>MEPIAADDIVRVRLDTLIKLHRSASQLPLKSKRIHSRLSGNYISTFKGRGMEFDEARPYQPGDDVRSIDWRVTARTGKTHTKLYREERERPVLLWVDLRPTMFFASQGMFKAVLAAKAAALLAWSSSQHNDRIGGLVFSEQQHIELRPQRGKAATLHFLKQLAGHPAWNKKETAHTQNQSANHALHRLRNVTRPGSLIFLISDFRDFDKKTESNLAQLAKNNDLVMLFISDPLEQQLPPAGYYKITDGTKDLAINTYNKDTRKQYQQRFAQHQQHLKDLCNKLGIFYIQLSTNQPLIESLQRGLNLRSQN</sequence>
<organism evidence="2">
    <name type="scientific">hydrothermal vent metagenome</name>
    <dbReference type="NCBI Taxonomy" id="652676"/>
    <lineage>
        <taxon>unclassified sequences</taxon>
        <taxon>metagenomes</taxon>
        <taxon>ecological metagenomes</taxon>
    </lineage>
</organism>
<dbReference type="AlphaFoldDB" id="A0A3B1A467"/>
<evidence type="ECO:0000259" key="1">
    <source>
        <dbReference type="Pfam" id="PF01882"/>
    </source>
</evidence>
<proteinExistence type="predicted"/>
<dbReference type="Gene3D" id="3.40.50.410">
    <property type="entry name" value="von Willebrand factor, type A domain"/>
    <property type="match status" value="1"/>
</dbReference>
<feature type="domain" description="DUF58" evidence="1">
    <location>
        <begin position="55"/>
        <end position="274"/>
    </location>
</feature>
<dbReference type="Pfam" id="PF01882">
    <property type="entry name" value="DUF58"/>
    <property type="match status" value="1"/>
</dbReference>
<protein>
    <recommendedName>
        <fullName evidence="1">DUF58 domain-containing protein</fullName>
    </recommendedName>
</protein>
<dbReference type="EMBL" id="UOFT01000052">
    <property type="protein sequence ID" value="VAW96370.1"/>
    <property type="molecule type" value="Genomic_DNA"/>
</dbReference>
<reference evidence="2" key="1">
    <citation type="submission" date="2018-06" db="EMBL/GenBank/DDBJ databases">
        <authorList>
            <person name="Zhirakovskaya E."/>
        </authorList>
    </citation>
    <scope>NUCLEOTIDE SEQUENCE</scope>
</reference>
<accession>A0A3B1A467</accession>
<dbReference type="InterPro" id="IPR002881">
    <property type="entry name" value="DUF58"/>
</dbReference>
<gene>
    <name evidence="2" type="ORF">MNBD_GAMMA23-1754</name>
</gene>
<dbReference type="PANTHER" id="PTHR33608:SF12">
    <property type="entry name" value="DUF58 DOMAIN-CONTAINING PROTEIN"/>
    <property type="match status" value="1"/>
</dbReference>
<name>A0A3B1A467_9ZZZZ</name>
<evidence type="ECO:0000313" key="2">
    <source>
        <dbReference type="EMBL" id="VAW96370.1"/>
    </source>
</evidence>
<dbReference type="PANTHER" id="PTHR33608">
    <property type="entry name" value="BLL2464 PROTEIN"/>
    <property type="match status" value="1"/>
</dbReference>